<feature type="transmembrane region" description="Helical" evidence="2">
    <location>
        <begin position="141"/>
        <end position="160"/>
    </location>
</feature>
<feature type="region of interest" description="Disordered" evidence="1">
    <location>
        <begin position="433"/>
        <end position="473"/>
    </location>
</feature>
<dbReference type="PANTHER" id="PTHR42044">
    <property type="entry name" value="DUF676 DOMAIN-CONTAINING PROTEIN-RELATED"/>
    <property type="match status" value="1"/>
</dbReference>
<feature type="compositionally biased region" description="Acidic residues" evidence="1">
    <location>
        <begin position="525"/>
        <end position="534"/>
    </location>
</feature>
<evidence type="ECO:0000313" key="4">
    <source>
        <dbReference type="Proteomes" id="UP001456524"/>
    </source>
</evidence>
<dbReference type="InterPro" id="IPR029058">
    <property type="entry name" value="AB_hydrolase_fold"/>
</dbReference>
<keyword evidence="4" id="KW-1185">Reference proteome</keyword>
<feature type="region of interest" description="Disordered" evidence="1">
    <location>
        <begin position="493"/>
        <end position="571"/>
    </location>
</feature>
<feature type="transmembrane region" description="Helical" evidence="2">
    <location>
        <begin position="116"/>
        <end position="135"/>
    </location>
</feature>
<dbReference type="PANTHER" id="PTHR42044:SF2">
    <property type="entry name" value="DUF676 DOMAIN-CONTAINING PROTEIN"/>
    <property type="match status" value="1"/>
</dbReference>
<sequence>MADQHDAPPHRQHQHQINRQTNGHASPKPHVPDDFSGAGGMPGRRLARAPTVKVLSSQIGGDDDAPLPYTADPFDLCWEDIKLLAHKLYLFPVIFYPWSRHPDDETYLQRGNVVSLLWQVFLTLYQLVFILSLPLCFWMPLSAFLIYVGLSVLICVPIWMRVNGRKRLLKSDPRIASASRHRDEHWVFINGVAVGKYWLQANIDRLARIFRRQVTGVHNPTNGLIFDLIQCMIERNFSYSTQDVRDAYKVVKEALLDPSRKKIVLILHSQGGIQGSLMVDWLLAELPDNILRKVEVYSLGCAANHFNNPHRHLSTNKQEGQPPTANEKAIRYIEHYANDGDMVAQWGVLYFTRVPNRFMGRLFERQGTGHLLNQHYLNYMFPLGPDGRVLENNNFMDEPVVFDAEELGGLDTDREGLENLWRLHLRVPAHIHSHIHPHSRSRSSSCSSSDSNNSTTPPSPAQSSIPLLPPTSDTLLIAPQTSAAVVVNGDSSPVVPPSLSNPDNKITGSRQNSASSGGGGAVIDIDIDGTDADDEQRRHRAHAHRQRQNCGPRVKDFSRLWQYRNGRSPRD</sequence>
<evidence type="ECO:0000256" key="2">
    <source>
        <dbReference type="SAM" id="Phobius"/>
    </source>
</evidence>
<organism evidence="3 4">
    <name type="scientific">Phyllosticta citrichinensis</name>
    <dbReference type="NCBI Taxonomy" id="1130410"/>
    <lineage>
        <taxon>Eukaryota</taxon>
        <taxon>Fungi</taxon>
        <taxon>Dikarya</taxon>
        <taxon>Ascomycota</taxon>
        <taxon>Pezizomycotina</taxon>
        <taxon>Dothideomycetes</taxon>
        <taxon>Dothideomycetes incertae sedis</taxon>
        <taxon>Botryosphaeriales</taxon>
        <taxon>Phyllostictaceae</taxon>
        <taxon>Phyllosticta</taxon>
    </lineage>
</organism>
<keyword evidence="2" id="KW-0472">Membrane</keyword>
<accession>A0ABR1XS91</accession>
<evidence type="ECO:0000313" key="3">
    <source>
        <dbReference type="EMBL" id="KAK8164400.1"/>
    </source>
</evidence>
<dbReference type="SUPFAM" id="SSF53474">
    <property type="entry name" value="alpha/beta-Hydrolases"/>
    <property type="match status" value="1"/>
</dbReference>
<dbReference type="Proteomes" id="UP001456524">
    <property type="component" value="Unassembled WGS sequence"/>
</dbReference>
<reference evidence="3 4" key="1">
    <citation type="journal article" date="2022" name="G3 (Bethesda)">
        <title>Enemy or ally: a genomic approach to elucidate the lifestyle of Phyllosticta citrichinaensis.</title>
        <authorList>
            <person name="Buijs V.A."/>
            <person name="Groenewald J.Z."/>
            <person name="Haridas S."/>
            <person name="LaButti K.M."/>
            <person name="Lipzen A."/>
            <person name="Martin F.M."/>
            <person name="Barry K."/>
            <person name="Grigoriev I.V."/>
            <person name="Crous P.W."/>
            <person name="Seidl M.F."/>
        </authorList>
    </citation>
    <scope>NUCLEOTIDE SEQUENCE [LARGE SCALE GENOMIC DNA]</scope>
    <source>
        <strain evidence="3 4">CBS 129764</strain>
    </source>
</reference>
<gene>
    <name evidence="3" type="ORF">IWX90DRAFT_258581</name>
</gene>
<feature type="region of interest" description="Disordered" evidence="1">
    <location>
        <begin position="1"/>
        <end position="42"/>
    </location>
</feature>
<feature type="compositionally biased region" description="Basic residues" evidence="1">
    <location>
        <begin position="538"/>
        <end position="547"/>
    </location>
</feature>
<comment type="caution">
    <text evidence="3">The sequence shown here is derived from an EMBL/GenBank/DDBJ whole genome shotgun (WGS) entry which is preliminary data.</text>
</comment>
<evidence type="ECO:0008006" key="5">
    <source>
        <dbReference type="Google" id="ProtNLM"/>
    </source>
</evidence>
<dbReference type="EMBL" id="JBBWUH010000006">
    <property type="protein sequence ID" value="KAK8164400.1"/>
    <property type="molecule type" value="Genomic_DNA"/>
</dbReference>
<keyword evidence="2" id="KW-0812">Transmembrane</keyword>
<proteinExistence type="predicted"/>
<feature type="compositionally biased region" description="Low complexity" evidence="1">
    <location>
        <begin position="442"/>
        <end position="464"/>
    </location>
</feature>
<keyword evidence="2" id="KW-1133">Transmembrane helix</keyword>
<name>A0ABR1XS91_9PEZI</name>
<evidence type="ECO:0000256" key="1">
    <source>
        <dbReference type="SAM" id="MobiDB-lite"/>
    </source>
</evidence>
<protein>
    <recommendedName>
        <fullName evidence="5">DUF676 domain-containing protein</fullName>
    </recommendedName>
</protein>
<feature type="compositionally biased region" description="Low complexity" evidence="1">
    <location>
        <begin position="493"/>
        <end position="504"/>
    </location>
</feature>